<proteinExistence type="predicted"/>
<protein>
    <submittedName>
        <fullName evidence="1">Uncharacterized protein</fullName>
    </submittedName>
</protein>
<evidence type="ECO:0000313" key="1">
    <source>
        <dbReference type="EMBL" id="KAK9180814.1"/>
    </source>
</evidence>
<accession>A0AAP0QBJ1</accession>
<name>A0AAP0QBJ1_9ROSI</name>
<comment type="caution">
    <text evidence="1">The sequence shown here is derived from an EMBL/GenBank/DDBJ whole genome shotgun (WGS) entry which is preliminary data.</text>
</comment>
<evidence type="ECO:0000313" key="2">
    <source>
        <dbReference type="Proteomes" id="UP001428341"/>
    </source>
</evidence>
<keyword evidence="2" id="KW-1185">Reference proteome</keyword>
<dbReference type="AlphaFoldDB" id="A0AAP0QBJ1"/>
<dbReference type="EMBL" id="JBCGBO010000024">
    <property type="protein sequence ID" value="KAK9180814.1"/>
    <property type="molecule type" value="Genomic_DNA"/>
</dbReference>
<dbReference type="Proteomes" id="UP001428341">
    <property type="component" value="Unassembled WGS sequence"/>
</dbReference>
<gene>
    <name evidence="1" type="ORF">WN944_023949</name>
</gene>
<reference evidence="1 2" key="1">
    <citation type="submission" date="2024-05" db="EMBL/GenBank/DDBJ databases">
        <title>Haplotype-resolved chromosome-level genome assembly of Huyou (Citrus changshanensis).</title>
        <authorList>
            <person name="Miao C."/>
            <person name="Chen W."/>
            <person name="Wu Y."/>
            <person name="Wang L."/>
            <person name="Zhao S."/>
            <person name="Grierson D."/>
            <person name="Xu C."/>
            <person name="Chen K."/>
        </authorList>
    </citation>
    <scope>NUCLEOTIDE SEQUENCE [LARGE SCALE GENOMIC DNA]</scope>
    <source>
        <strain evidence="1">01-14</strain>
        <tissue evidence="1">Leaf</tissue>
    </source>
</reference>
<sequence length="86" mass="9928">MYYGKYKEFLQTAINIGGVLAERKIHQVYGGGDRGYQNLSWKLLTLEEAKCLVSSQKPLKPLDACRFTNWRKASRRKYATKNIQDA</sequence>
<organism evidence="1 2">
    <name type="scientific">Citrus x changshan-huyou</name>
    <dbReference type="NCBI Taxonomy" id="2935761"/>
    <lineage>
        <taxon>Eukaryota</taxon>
        <taxon>Viridiplantae</taxon>
        <taxon>Streptophyta</taxon>
        <taxon>Embryophyta</taxon>
        <taxon>Tracheophyta</taxon>
        <taxon>Spermatophyta</taxon>
        <taxon>Magnoliopsida</taxon>
        <taxon>eudicotyledons</taxon>
        <taxon>Gunneridae</taxon>
        <taxon>Pentapetalae</taxon>
        <taxon>rosids</taxon>
        <taxon>malvids</taxon>
        <taxon>Sapindales</taxon>
        <taxon>Rutaceae</taxon>
        <taxon>Aurantioideae</taxon>
        <taxon>Citrus</taxon>
    </lineage>
</organism>